<name>U1PF30_9ACTO</name>
<reference evidence="1 2" key="1">
    <citation type="submission" date="2013-06" db="EMBL/GenBank/DDBJ databases">
        <authorList>
            <person name="Weinstock G."/>
            <person name="Sodergren E."/>
            <person name="Lobos E.A."/>
            <person name="Fulton L."/>
            <person name="Fulton R."/>
            <person name="Courtney L."/>
            <person name="Fronick C."/>
            <person name="O'Laughlin M."/>
            <person name="Godfrey J."/>
            <person name="Wilson R.M."/>
            <person name="Miner T."/>
            <person name="Farmer C."/>
            <person name="Delehaunty K."/>
            <person name="Cordes M."/>
            <person name="Minx P."/>
            <person name="Tomlinson C."/>
            <person name="Chen J."/>
            <person name="Wollam A."/>
            <person name="Pepin K.H."/>
            <person name="Bhonagiri V."/>
            <person name="Zhang X."/>
            <person name="Warren W."/>
            <person name="Mitreva M."/>
            <person name="Mardis E.R."/>
            <person name="Wilson R.K."/>
        </authorList>
    </citation>
    <scope>NUCLEOTIDE SEQUENCE [LARGE SCALE GENOMIC DNA]</scope>
    <source>
        <strain evidence="1 2">F0510</strain>
    </source>
</reference>
<accession>U1PF30</accession>
<evidence type="ECO:0000313" key="1">
    <source>
        <dbReference type="EMBL" id="ERH15195.1"/>
    </source>
</evidence>
<evidence type="ECO:0000313" key="2">
    <source>
        <dbReference type="Proteomes" id="UP000016498"/>
    </source>
</evidence>
<dbReference type="HOGENOM" id="CLU_2968943_0_0_11"/>
<comment type="caution">
    <text evidence="1">The sequence shown here is derived from an EMBL/GenBank/DDBJ whole genome shotgun (WGS) entry which is preliminary data.</text>
</comment>
<proteinExistence type="predicted"/>
<dbReference type="Proteomes" id="UP000016498">
    <property type="component" value="Unassembled WGS sequence"/>
</dbReference>
<sequence>MRWTTWTWMSRKNRSAEQCPYCENKLVPCPSCQGSWRTGCHHCGAGVVCPEHRAFWLA</sequence>
<dbReference type="AlphaFoldDB" id="U1PF30"/>
<gene>
    <name evidence="1" type="ORF">HMPREF1549_03330</name>
</gene>
<protein>
    <submittedName>
        <fullName evidence="1">Uncharacterized protein</fullName>
    </submittedName>
</protein>
<dbReference type="EMBL" id="AWSD01000410">
    <property type="protein sequence ID" value="ERH15195.1"/>
    <property type="molecule type" value="Genomic_DNA"/>
</dbReference>
<organism evidence="1 2">
    <name type="scientific">Actinomyces johnsonii F0510</name>
    <dbReference type="NCBI Taxonomy" id="1227262"/>
    <lineage>
        <taxon>Bacteria</taxon>
        <taxon>Bacillati</taxon>
        <taxon>Actinomycetota</taxon>
        <taxon>Actinomycetes</taxon>
        <taxon>Actinomycetales</taxon>
        <taxon>Actinomycetaceae</taxon>
        <taxon>Actinomyces</taxon>
    </lineage>
</organism>